<evidence type="ECO:0000256" key="2">
    <source>
        <dbReference type="ARBA" id="ARBA00022803"/>
    </source>
</evidence>
<evidence type="ECO:0000313" key="5">
    <source>
        <dbReference type="EMBL" id="OJJ35731.1"/>
    </source>
</evidence>
<dbReference type="PANTHER" id="PTHR15081:SF1">
    <property type="entry name" value="NUCLEAR AUTOANTIGENIC SPERM PROTEIN"/>
    <property type="match status" value="1"/>
</dbReference>
<dbReference type="RefSeq" id="XP_040689407.1">
    <property type="nucleotide sequence ID" value="XM_040830941.1"/>
</dbReference>
<keyword evidence="6" id="KW-1185">Reference proteome</keyword>
<keyword evidence="2" id="KW-0802">TPR repeat</keyword>
<accession>A0A1L9RLD6</accession>
<feature type="compositionally biased region" description="Acidic residues" evidence="3">
    <location>
        <begin position="157"/>
        <end position="168"/>
    </location>
</feature>
<feature type="region of interest" description="Disordered" evidence="3">
    <location>
        <begin position="415"/>
        <end position="461"/>
    </location>
</feature>
<feature type="compositionally biased region" description="Polar residues" evidence="3">
    <location>
        <begin position="97"/>
        <end position="113"/>
    </location>
</feature>
<feature type="compositionally biased region" description="Polar residues" evidence="3">
    <location>
        <begin position="424"/>
        <end position="433"/>
    </location>
</feature>
<name>A0A1L9RLD6_ASPWE</name>
<protein>
    <recommendedName>
        <fullName evidence="4">Tetratricopeptide SHNi-TPR domain-containing protein</fullName>
    </recommendedName>
</protein>
<dbReference type="VEuPathDB" id="FungiDB:ASPWEDRAFT_172528"/>
<dbReference type="GO" id="GO:0005654">
    <property type="term" value="C:nucleoplasm"/>
    <property type="evidence" value="ECO:0007669"/>
    <property type="project" value="TreeGrafter"/>
</dbReference>
<dbReference type="Pfam" id="PF10516">
    <property type="entry name" value="SHNi-TPR"/>
    <property type="match status" value="1"/>
</dbReference>
<dbReference type="STRING" id="1073089.A0A1L9RLD6"/>
<dbReference type="GO" id="GO:0034080">
    <property type="term" value="P:CENP-A containing chromatin assembly"/>
    <property type="evidence" value="ECO:0007669"/>
    <property type="project" value="TreeGrafter"/>
</dbReference>
<feature type="compositionally biased region" description="Basic and acidic residues" evidence="3">
    <location>
        <begin position="434"/>
        <end position="453"/>
    </location>
</feature>
<evidence type="ECO:0000313" key="6">
    <source>
        <dbReference type="Proteomes" id="UP000184383"/>
    </source>
</evidence>
<sequence length="461" mass="50182">MCKADQLEAKNKPPGGTSEDIRSHLEELSTRAAAKDAIKDFNAAAELYSEATELQAELNGELSLDNSDLLFAYGKALYNVAVSKSDVLGSKVAGEPSAQSTNPPAGNSISAEQTAAGGSLVQSTTVSGLAKKGADESETAQSDGKENKPYFQFTGDENFDDSESEGEYDDQKTGGGDEDEDDFANAFEVLDLARILYHKKLNAAEEDSGKGKFTELPSDVKHIKERLADTYDLQAEISLEAERFKDAVTDLRTALELRQSLFSIEDPAVAECHYKLSLALEFSSVNKPADYTGEDNENQSTVDEETRKEAATQMEMAIESCQIRIAQEQKRLDNDYSNDEDKATAMKRKIANVKDIVADMEQRLIDLRRPPVSLEEQDQKSEAVLKGILGQIVGQSPVQQKAKLDAVAKDAKDLSAFVKRKPTATKSSPQVESTNKRPAESADKEGEVKRTRVVDGSNSAS</sequence>
<feature type="domain" description="Tetratricopeptide SHNi-TPR" evidence="4">
    <location>
        <begin position="228"/>
        <end position="262"/>
    </location>
</feature>
<dbReference type="GO" id="GO:0042393">
    <property type="term" value="F:histone binding"/>
    <property type="evidence" value="ECO:0007669"/>
    <property type="project" value="TreeGrafter"/>
</dbReference>
<dbReference type="OrthoDB" id="5587616at2759"/>
<gene>
    <name evidence="5" type="ORF">ASPWEDRAFT_172528</name>
</gene>
<dbReference type="AlphaFoldDB" id="A0A1L9RLD6"/>
<dbReference type="GeneID" id="63746789"/>
<evidence type="ECO:0000256" key="3">
    <source>
        <dbReference type="SAM" id="MobiDB-lite"/>
    </source>
</evidence>
<feature type="compositionally biased region" description="Basic and acidic residues" evidence="3">
    <location>
        <begin position="1"/>
        <end position="11"/>
    </location>
</feature>
<dbReference type="Proteomes" id="UP000184383">
    <property type="component" value="Unassembled WGS sequence"/>
</dbReference>
<dbReference type="InterPro" id="IPR019544">
    <property type="entry name" value="Tetratricopeptide_SHNi-TPR_dom"/>
</dbReference>
<keyword evidence="1" id="KW-0677">Repeat</keyword>
<reference evidence="6" key="1">
    <citation type="journal article" date="2017" name="Genome Biol.">
        <title>Comparative genomics reveals high biological diversity and specific adaptations in the industrially and medically important fungal genus Aspergillus.</title>
        <authorList>
            <person name="de Vries R.P."/>
            <person name="Riley R."/>
            <person name="Wiebenga A."/>
            <person name="Aguilar-Osorio G."/>
            <person name="Amillis S."/>
            <person name="Uchima C.A."/>
            <person name="Anderluh G."/>
            <person name="Asadollahi M."/>
            <person name="Askin M."/>
            <person name="Barry K."/>
            <person name="Battaglia E."/>
            <person name="Bayram O."/>
            <person name="Benocci T."/>
            <person name="Braus-Stromeyer S.A."/>
            <person name="Caldana C."/>
            <person name="Canovas D."/>
            <person name="Cerqueira G.C."/>
            <person name="Chen F."/>
            <person name="Chen W."/>
            <person name="Choi C."/>
            <person name="Clum A."/>
            <person name="Dos Santos R.A."/>
            <person name="Damasio A.R."/>
            <person name="Diallinas G."/>
            <person name="Emri T."/>
            <person name="Fekete E."/>
            <person name="Flipphi M."/>
            <person name="Freyberg S."/>
            <person name="Gallo A."/>
            <person name="Gournas C."/>
            <person name="Habgood R."/>
            <person name="Hainaut M."/>
            <person name="Harispe M.L."/>
            <person name="Henrissat B."/>
            <person name="Hilden K.S."/>
            <person name="Hope R."/>
            <person name="Hossain A."/>
            <person name="Karabika E."/>
            <person name="Karaffa L."/>
            <person name="Karanyi Z."/>
            <person name="Krasevec N."/>
            <person name="Kuo A."/>
            <person name="Kusch H."/>
            <person name="LaButti K."/>
            <person name="Lagendijk E.L."/>
            <person name="Lapidus A."/>
            <person name="Levasseur A."/>
            <person name="Lindquist E."/>
            <person name="Lipzen A."/>
            <person name="Logrieco A.F."/>
            <person name="MacCabe A."/>
            <person name="Maekelae M.R."/>
            <person name="Malavazi I."/>
            <person name="Melin P."/>
            <person name="Meyer V."/>
            <person name="Mielnichuk N."/>
            <person name="Miskei M."/>
            <person name="Molnar A.P."/>
            <person name="Mule G."/>
            <person name="Ngan C.Y."/>
            <person name="Orejas M."/>
            <person name="Orosz E."/>
            <person name="Ouedraogo J.P."/>
            <person name="Overkamp K.M."/>
            <person name="Park H.-S."/>
            <person name="Perrone G."/>
            <person name="Piumi F."/>
            <person name="Punt P.J."/>
            <person name="Ram A.F."/>
            <person name="Ramon A."/>
            <person name="Rauscher S."/>
            <person name="Record E."/>
            <person name="Riano-Pachon D.M."/>
            <person name="Robert V."/>
            <person name="Roehrig J."/>
            <person name="Ruller R."/>
            <person name="Salamov A."/>
            <person name="Salih N.S."/>
            <person name="Samson R.A."/>
            <person name="Sandor E."/>
            <person name="Sanguinetti M."/>
            <person name="Schuetze T."/>
            <person name="Sepcic K."/>
            <person name="Shelest E."/>
            <person name="Sherlock G."/>
            <person name="Sophianopoulou V."/>
            <person name="Squina F.M."/>
            <person name="Sun H."/>
            <person name="Susca A."/>
            <person name="Todd R.B."/>
            <person name="Tsang A."/>
            <person name="Unkles S.E."/>
            <person name="van de Wiele N."/>
            <person name="van Rossen-Uffink D."/>
            <person name="Oliveira J.V."/>
            <person name="Vesth T.C."/>
            <person name="Visser J."/>
            <person name="Yu J.-H."/>
            <person name="Zhou M."/>
            <person name="Andersen M.R."/>
            <person name="Archer D.B."/>
            <person name="Baker S.E."/>
            <person name="Benoit I."/>
            <person name="Brakhage A.A."/>
            <person name="Braus G.H."/>
            <person name="Fischer R."/>
            <person name="Frisvad J.C."/>
            <person name="Goldman G.H."/>
            <person name="Houbraken J."/>
            <person name="Oakley B."/>
            <person name="Pocsi I."/>
            <person name="Scazzocchio C."/>
            <person name="Seiboth B."/>
            <person name="vanKuyk P.A."/>
            <person name="Wortman J."/>
            <person name="Dyer P.S."/>
            <person name="Grigoriev I.V."/>
        </authorList>
    </citation>
    <scope>NUCLEOTIDE SEQUENCE [LARGE SCALE GENOMIC DNA]</scope>
    <source>
        <strain evidence="6">DTO 134E9</strain>
    </source>
</reference>
<evidence type="ECO:0000256" key="1">
    <source>
        <dbReference type="ARBA" id="ARBA00022737"/>
    </source>
</evidence>
<dbReference type="Gene3D" id="1.25.40.10">
    <property type="entry name" value="Tetratricopeptide repeat domain"/>
    <property type="match status" value="1"/>
</dbReference>
<dbReference type="InterPro" id="IPR051730">
    <property type="entry name" value="NASP-like"/>
</dbReference>
<proteinExistence type="predicted"/>
<dbReference type="GO" id="GO:0006335">
    <property type="term" value="P:DNA replication-dependent chromatin assembly"/>
    <property type="evidence" value="ECO:0007669"/>
    <property type="project" value="TreeGrafter"/>
</dbReference>
<feature type="region of interest" description="Disordered" evidence="3">
    <location>
        <begin position="1"/>
        <end position="21"/>
    </location>
</feature>
<feature type="region of interest" description="Disordered" evidence="3">
    <location>
        <begin position="92"/>
        <end position="183"/>
    </location>
</feature>
<dbReference type="SUPFAM" id="SSF48452">
    <property type="entry name" value="TPR-like"/>
    <property type="match status" value="1"/>
</dbReference>
<evidence type="ECO:0000259" key="4">
    <source>
        <dbReference type="Pfam" id="PF10516"/>
    </source>
</evidence>
<organism evidence="5 6">
    <name type="scientific">Aspergillus wentii DTO 134E9</name>
    <dbReference type="NCBI Taxonomy" id="1073089"/>
    <lineage>
        <taxon>Eukaryota</taxon>
        <taxon>Fungi</taxon>
        <taxon>Dikarya</taxon>
        <taxon>Ascomycota</taxon>
        <taxon>Pezizomycotina</taxon>
        <taxon>Eurotiomycetes</taxon>
        <taxon>Eurotiomycetidae</taxon>
        <taxon>Eurotiales</taxon>
        <taxon>Aspergillaceae</taxon>
        <taxon>Aspergillus</taxon>
        <taxon>Aspergillus subgen. Cremei</taxon>
    </lineage>
</organism>
<dbReference type="PANTHER" id="PTHR15081">
    <property type="entry name" value="NUCLEAR AUTOANTIGENIC SPERM PROTEIN NASP -RELATED"/>
    <property type="match status" value="1"/>
</dbReference>
<dbReference type="EMBL" id="KV878212">
    <property type="protein sequence ID" value="OJJ35731.1"/>
    <property type="molecule type" value="Genomic_DNA"/>
</dbReference>
<dbReference type="InterPro" id="IPR011990">
    <property type="entry name" value="TPR-like_helical_dom_sf"/>
</dbReference>